<keyword evidence="1" id="KW-0173">Coenzyme A biosynthesis</keyword>
<dbReference type="EMBL" id="KV878685">
    <property type="protein sequence ID" value="OJJ71491.1"/>
    <property type="molecule type" value="Genomic_DNA"/>
</dbReference>
<dbReference type="InterPro" id="IPR036551">
    <property type="entry name" value="Flavin_trans-like"/>
</dbReference>
<evidence type="ECO:0000313" key="5">
    <source>
        <dbReference type="Proteomes" id="UP000184499"/>
    </source>
</evidence>
<dbReference type="PANTHER" id="PTHR14359">
    <property type="entry name" value="HOMO-OLIGOMERIC FLAVIN CONTAINING CYS DECARBOXYLASE FAMILY"/>
    <property type="match status" value="1"/>
</dbReference>
<dbReference type="GO" id="GO:0010181">
    <property type="term" value="F:FMN binding"/>
    <property type="evidence" value="ECO:0007669"/>
    <property type="project" value="TreeGrafter"/>
</dbReference>
<proteinExistence type="inferred from homology"/>
<organism evidence="4 5">
    <name type="scientific">Aspergillus brasiliensis (strain CBS 101740 / IMI 381727 / IBT 21946)</name>
    <dbReference type="NCBI Taxonomy" id="767769"/>
    <lineage>
        <taxon>Eukaryota</taxon>
        <taxon>Fungi</taxon>
        <taxon>Dikarya</taxon>
        <taxon>Ascomycota</taxon>
        <taxon>Pezizomycotina</taxon>
        <taxon>Eurotiomycetes</taxon>
        <taxon>Eurotiomycetidae</taxon>
        <taxon>Eurotiales</taxon>
        <taxon>Aspergillaceae</taxon>
        <taxon>Aspergillus</taxon>
        <taxon>Aspergillus subgen. Circumdati</taxon>
    </lineage>
</organism>
<dbReference type="GO" id="GO:0015937">
    <property type="term" value="P:coenzyme A biosynthetic process"/>
    <property type="evidence" value="ECO:0007669"/>
    <property type="project" value="UniProtKB-KW"/>
</dbReference>
<dbReference type="Proteomes" id="UP000184499">
    <property type="component" value="Unassembled WGS sequence"/>
</dbReference>
<reference evidence="5" key="1">
    <citation type="journal article" date="2017" name="Genome Biol.">
        <title>Comparative genomics reveals high biological diversity and specific adaptations in the industrially and medically important fungal genus Aspergillus.</title>
        <authorList>
            <person name="de Vries R.P."/>
            <person name="Riley R."/>
            <person name="Wiebenga A."/>
            <person name="Aguilar-Osorio G."/>
            <person name="Amillis S."/>
            <person name="Uchima C.A."/>
            <person name="Anderluh G."/>
            <person name="Asadollahi M."/>
            <person name="Askin M."/>
            <person name="Barry K."/>
            <person name="Battaglia E."/>
            <person name="Bayram O."/>
            <person name="Benocci T."/>
            <person name="Braus-Stromeyer S.A."/>
            <person name="Caldana C."/>
            <person name="Canovas D."/>
            <person name="Cerqueira G.C."/>
            <person name="Chen F."/>
            <person name="Chen W."/>
            <person name="Choi C."/>
            <person name="Clum A."/>
            <person name="Dos Santos R.A."/>
            <person name="Damasio A.R."/>
            <person name="Diallinas G."/>
            <person name="Emri T."/>
            <person name="Fekete E."/>
            <person name="Flipphi M."/>
            <person name="Freyberg S."/>
            <person name="Gallo A."/>
            <person name="Gournas C."/>
            <person name="Habgood R."/>
            <person name="Hainaut M."/>
            <person name="Harispe M.L."/>
            <person name="Henrissat B."/>
            <person name="Hilden K.S."/>
            <person name="Hope R."/>
            <person name="Hossain A."/>
            <person name="Karabika E."/>
            <person name="Karaffa L."/>
            <person name="Karanyi Z."/>
            <person name="Krasevec N."/>
            <person name="Kuo A."/>
            <person name="Kusch H."/>
            <person name="LaButti K."/>
            <person name="Lagendijk E.L."/>
            <person name="Lapidus A."/>
            <person name="Levasseur A."/>
            <person name="Lindquist E."/>
            <person name="Lipzen A."/>
            <person name="Logrieco A.F."/>
            <person name="MacCabe A."/>
            <person name="Maekelae M.R."/>
            <person name="Malavazi I."/>
            <person name="Melin P."/>
            <person name="Meyer V."/>
            <person name="Mielnichuk N."/>
            <person name="Miskei M."/>
            <person name="Molnar A.P."/>
            <person name="Mule G."/>
            <person name="Ngan C.Y."/>
            <person name="Orejas M."/>
            <person name="Orosz E."/>
            <person name="Ouedraogo J.P."/>
            <person name="Overkamp K.M."/>
            <person name="Park H.-S."/>
            <person name="Perrone G."/>
            <person name="Piumi F."/>
            <person name="Punt P.J."/>
            <person name="Ram A.F."/>
            <person name="Ramon A."/>
            <person name="Rauscher S."/>
            <person name="Record E."/>
            <person name="Riano-Pachon D.M."/>
            <person name="Robert V."/>
            <person name="Roehrig J."/>
            <person name="Ruller R."/>
            <person name="Salamov A."/>
            <person name="Salih N.S."/>
            <person name="Samson R.A."/>
            <person name="Sandor E."/>
            <person name="Sanguinetti M."/>
            <person name="Schuetze T."/>
            <person name="Sepcic K."/>
            <person name="Shelest E."/>
            <person name="Sherlock G."/>
            <person name="Sophianopoulou V."/>
            <person name="Squina F.M."/>
            <person name="Sun H."/>
            <person name="Susca A."/>
            <person name="Todd R.B."/>
            <person name="Tsang A."/>
            <person name="Unkles S.E."/>
            <person name="van de Wiele N."/>
            <person name="van Rossen-Uffink D."/>
            <person name="Oliveira J.V."/>
            <person name="Vesth T.C."/>
            <person name="Visser J."/>
            <person name="Yu J.-H."/>
            <person name="Zhou M."/>
            <person name="Andersen M.R."/>
            <person name="Archer D.B."/>
            <person name="Baker S.E."/>
            <person name="Benoit I."/>
            <person name="Brakhage A.A."/>
            <person name="Braus G.H."/>
            <person name="Fischer R."/>
            <person name="Frisvad J.C."/>
            <person name="Goldman G.H."/>
            <person name="Houbraken J."/>
            <person name="Oakley B."/>
            <person name="Pocsi I."/>
            <person name="Scazzocchio C."/>
            <person name="Seiboth B."/>
            <person name="vanKuyk P.A."/>
            <person name="Wortman J."/>
            <person name="Dyer P.S."/>
            <person name="Grigoriev I.V."/>
        </authorList>
    </citation>
    <scope>NUCLEOTIDE SEQUENCE [LARGE SCALE GENOMIC DNA]</scope>
    <source>
        <strain evidence="5">CBS 101740 / IMI 381727 / IBT 21946</strain>
    </source>
</reference>
<sequence>MESSPAPFYAQHHLGDNKIHVLLAASGSVATIKLPLIAEALGRHPNISIRIIVTKSAAEFLKGQSHEQPLLESLLELPGVDAIYRDEDEWRHPWTRDEPILHIELRKWAHLLLIAPLSANTMAKLTMGISDNLLLSVLRAWDTTGTVDAQFKAKKPLVFVAPAMNTAMWNHPITEKQVAILKHEWGVDSGNNGGWVFVLDPIQKSLACGDTGIGGMMEWSSIVGSVERYLGISKDDEKTV</sequence>
<dbReference type="OrthoDB" id="1532798at2759"/>
<evidence type="ECO:0000313" key="4">
    <source>
        <dbReference type="EMBL" id="OJJ71491.1"/>
    </source>
</evidence>
<dbReference type="SUPFAM" id="SSF52507">
    <property type="entry name" value="Homo-oligomeric flavin-containing Cys decarboxylases, HFCD"/>
    <property type="match status" value="1"/>
</dbReference>
<dbReference type="Pfam" id="PF02441">
    <property type="entry name" value="Flavoprotein"/>
    <property type="match status" value="1"/>
</dbReference>
<keyword evidence="5" id="KW-1185">Reference proteome</keyword>
<accession>A0A1L9UIK3</accession>
<dbReference type="GeneID" id="93570424"/>
<dbReference type="Gene3D" id="3.40.50.1950">
    <property type="entry name" value="Flavin prenyltransferase-like"/>
    <property type="match status" value="1"/>
</dbReference>
<name>A0A1L9UIK3_ASPBC</name>
<evidence type="ECO:0000259" key="3">
    <source>
        <dbReference type="Pfam" id="PF02441"/>
    </source>
</evidence>
<dbReference type="OMA" id="DQWGWSE"/>
<evidence type="ECO:0000256" key="1">
    <source>
        <dbReference type="ARBA" id="ARBA00022993"/>
    </source>
</evidence>
<dbReference type="RefSeq" id="XP_067478739.1">
    <property type="nucleotide sequence ID" value="XM_067617936.1"/>
</dbReference>
<feature type="domain" description="Flavoprotein" evidence="3">
    <location>
        <begin position="20"/>
        <end position="228"/>
    </location>
</feature>
<dbReference type="AlphaFoldDB" id="A0A1L9UIK3"/>
<protein>
    <recommendedName>
        <fullName evidence="3">Flavoprotein domain-containing protein</fullName>
    </recommendedName>
</protein>
<dbReference type="InterPro" id="IPR003382">
    <property type="entry name" value="Flavoprotein"/>
</dbReference>
<evidence type="ECO:0000256" key="2">
    <source>
        <dbReference type="ARBA" id="ARBA00038350"/>
    </source>
</evidence>
<gene>
    <name evidence="4" type="ORF">ASPBRDRAFT_127101</name>
</gene>
<dbReference type="GO" id="GO:0071513">
    <property type="term" value="C:phosphopantothenoylcysteine decarboxylase complex"/>
    <property type="evidence" value="ECO:0007669"/>
    <property type="project" value="TreeGrafter"/>
</dbReference>
<dbReference type="PANTHER" id="PTHR14359:SF6">
    <property type="entry name" value="PHOSPHOPANTOTHENOYLCYSTEINE DECARBOXYLASE"/>
    <property type="match status" value="1"/>
</dbReference>
<dbReference type="GO" id="GO:0004633">
    <property type="term" value="F:phosphopantothenoylcysteine decarboxylase activity"/>
    <property type="evidence" value="ECO:0007669"/>
    <property type="project" value="TreeGrafter"/>
</dbReference>
<dbReference type="VEuPathDB" id="FungiDB:ASPBRDRAFT_127101"/>
<comment type="similarity">
    <text evidence="2">Belongs to the HFCD (homooligomeric flavin containing Cys decarboxylase) superfamily.</text>
</comment>
<dbReference type="STRING" id="767769.A0A1L9UIK3"/>